<dbReference type="AlphaFoldDB" id="A0A0E9XWZ7"/>
<name>A0A0E9XWZ7_ANGAN</name>
<evidence type="ECO:0000313" key="1">
    <source>
        <dbReference type="EMBL" id="JAI06947.1"/>
    </source>
</evidence>
<proteinExistence type="predicted"/>
<dbReference type="EMBL" id="GBXM01001631">
    <property type="protein sequence ID" value="JAI06947.1"/>
    <property type="molecule type" value="Transcribed_RNA"/>
</dbReference>
<organism evidence="1">
    <name type="scientific">Anguilla anguilla</name>
    <name type="common">European freshwater eel</name>
    <name type="synonym">Muraena anguilla</name>
    <dbReference type="NCBI Taxonomy" id="7936"/>
    <lineage>
        <taxon>Eukaryota</taxon>
        <taxon>Metazoa</taxon>
        <taxon>Chordata</taxon>
        <taxon>Craniata</taxon>
        <taxon>Vertebrata</taxon>
        <taxon>Euteleostomi</taxon>
        <taxon>Actinopterygii</taxon>
        <taxon>Neopterygii</taxon>
        <taxon>Teleostei</taxon>
        <taxon>Anguilliformes</taxon>
        <taxon>Anguillidae</taxon>
        <taxon>Anguilla</taxon>
    </lineage>
</organism>
<protein>
    <submittedName>
        <fullName evidence="1">Uncharacterized protein</fullName>
    </submittedName>
</protein>
<reference evidence="1" key="2">
    <citation type="journal article" date="2015" name="Fish Shellfish Immunol.">
        <title>Early steps in the European eel (Anguilla anguilla)-Vibrio vulnificus interaction in the gills: Role of the RtxA13 toxin.</title>
        <authorList>
            <person name="Callol A."/>
            <person name="Pajuelo D."/>
            <person name="Ebbesson L."/>
            <person name="Teles M."/>
            <person name="MacKenzie S."/>
            <person name="Amaro C."/>
        </authorList>
    </citation>
    <scope>NUCLEOTIDE SEQUENCE</scope>
</reference>
<accession>A0A0E9XWZ7</accession>
<reference evidence="1" key="1">
    <citation type="submission" date="2014-11" db="EMBL/GenBank/DDBJ databases">
        <authorList>
            <person name="Amaro Gonzalez C."/>
        </authorList>
    </citation>
    <scope>NUCLEOTIDE SEQUENCE</scope>
</reference>
<sequence length="42" mass="4796">MVCWTLLIARGKLGGFHHLENGHSQDAKTMMRGSSLPFIKYY</sequence>